<evidence type="ECO:0000256" key="8">
    <source>
        <dbReference type="ARBA" id="ARBA00037040"/>
    </source>
</evidence>
<dbReference type="PROSITE" id="PS50005">
    <property type="entry name" value="TPR"/>
    <property type="match status" value="1"/>
</dbReference>
<keyword evidence="9" id="KW-0802">TPR repeat</keyword>
<evidence type="ECO:0000313" key="14">
    <source>
        <dbReference type="Proteomes" id="UP001150538"/>
    </source>
</evidence>
<feature type="coiled-coil region" evidence="10">
    <location>
        <begin position="488"/>
        <end position="544"/>
    </location>
</feature>
<dbReference type="FunFam" id="1.25.40.10:FF:000796">
    <property type="entry name" value="Crooked neck pre-mRNA splicing factor 1"/>
    <property type="match status" value="1"/>
</dbReference>
<name>A0A9W8A7G9_9FUNG</name>
<keyword evidence="10" id="KW-0175">Coiled coil</keyword>
<keyword evidence="7" id="KW-0539">Nucleus</keyword>
<dbReference type="SMART" id="SM00386">
    <property type="entry name" value="HAT"/>
    <property type="match status" value="15"/>
</dbReference>
<dbReference type="InterPro" id="IPR011990">
    <property type="entry name" value="TPR-like_helical_dom_sf"/>
</dbReference>
<dbReference type="FunFam" id="1.25.40.10:FF:000048">
    <property type="entry name" value="Cell cycle control protein"/>
    <property type="match status" value="1"/>
</dbReference>
<feature type="domain" description="Pre-mRNA-splicing factor Syf1/CRNKL1-like C-terminal HAT-repeats" evidence="12">
    <location>
        <begin position="332"/>
        <end position="528"/>
    </location>
</feature>
<keyword evidence="3" id="KW-0507">mRNA processing</keyword>
<dbReference type="OrthoDB" id="541719at2759"/>
<dbReference type="GO" id="GO:0000974">
    <property type="term" value="C:Prp19 complex"/>
    <property type="evidence" value="ECO:0007669"/>
    <property type="project" value="TreeGrafter"/>
</dbReference>
<evidence type="ECO:0000259" key="12">
    <source>
        <dbReference type="Pfam" id="PF23231"/>
    </source>
</evidence>
<feature type="compositionally biased region" description="Basic and acidic residues" evidence="11">
    <location>
        <begin position="39"/>
        <end position="50"/>
    </location>
</feature>
<proteinExistence type="inferred from homology"/>
<evidence type="ECO:0000256" key="5">
    <source>
        <dbReference type="ARBA" id="ARBA00022737"/>
    </source>
</evidence>
<feature type="region of interest" description="Disordered" evidence="11">
    <location>
        <begin position="1"/>
        <end position="27"/>
    </location>
</feature>
<feature type="domain" description="Pre-mRNA-splicing factor Syf1/CRNKL1-like C-terminal HAT-repeats" evidence="12">
    <location>
        <begin position="83"/>
        <end position="318"/>
    </location>
</feature>
<dbReference type="SUPFAM" id="SSF48452">
    <property type="entry name" value="TPR-like"/>
    <property type="match status" value="2"/>
</dbReference>
<evidence type="ECO:0000256" key="3">
    <source>
        <dbReference type="ARBA" id="ARBA00022664"/>
    </source>
</evidence>
<evidence type="ECO:0000256" key="11">
    <source>
        <dbReference type="SAM" id="MobiDB-lite"/>
    </source>
</evidence>
<dbReference type="InterPro" id="IPR055430">
    <property type="entry name" value="HAT_Syf1_CNRKL1_C"/>
</dbReference>
<evidence type="ECO:0000256" key="4">
    <source>
        <dbReference type="ARBA" id="ARBA00022728"/>
    </source>
</evidence>
<dbReference type="FunFam" id="1.25.40.10:FF:000306">
    <property type="entry name" value="Cell cycle control protein cwf4"/>
    <property type="match status" value="1"/>
</dbReference>
<protein>
    <submittedName>
        <fullName evidence="13">NineTeen Complex (NTC) component</fullName>
    </submittedName>
</protein>
<keyword evidence="14" id="KW-1185">Reference proteome</keyword>
<accession>A0A9W8A7G9</accession>
<dbReference type="GO" id="GO:0071007">
    <property type="term" value="C:U2-type catalytic step 2 spliceosome"/>
    <property type="evidence" value="ECO:0007669"/>
    <property type="project" value="TreeGrafter"/>
</dbReference>
<comment type="caution">
    <text evidence="13">The sequence shown here is derived from an EMBL/GenBank/DDBJ whole genome shotgun (WGS) entry which is preliminary data.</text>
</comment>
<organism evidence="13 14">
    <name type="scientific">Mycoemilia scoparia</name>
    <dbReference type="NCBI Taxonomy" id="417184"/>
    <lineage>
        <taxon>Eukaryota</taxon>
        <taxon>Fungi</taxon>
        <taxon>Fungi incertae sedis</taxon>
        <taxon>Zoopagomycota</taxon>
        <taxon>Kickxellomycotina</taxon>
        <taxon>Kickxellomycetes</taxon>
        <taxon>Kickxellales</taxon>
        <taxon>Kickxellaceae</taxon>
        <taxon>Mycoemilia</taxon>
    </lineage>
</organism>
<dbReference type="GO" id="GO:0000245">
    <property type="term" value="P:spliceosomal complex assembly"/>
    <property type="evidence" value="ECO:0007669"/>
    <property type="project" value="TreeGrafter"/>
</dbReference>
<evidence type="ECO:0000256" key="2">
    <source>
        <dbReference type="ARBA" id="ARBA00008644"/>
    </source>
</evidence>
<evidence type="ECO:0000313" key="13">
    <source>
        <dbReference type="EMBL" id="KAJ1920744.1"/>
    </source>
</evidence>
<keyword evidence="4" id="KW-0747">Spliceosome</keyword>
<keyword evidence="5" id="KW-0677">Repeat</keyword>
<comment type="function">
    <text evidence="8">Involved in pre-mRNA splicing and cell cycle progression. Required for the spliceosome assembly and initiation of the DNA replication.</text>
</comment>
<gene>
    <name evidence="13" type="primary">CLF1</name>
    <name evidence="13" type="ORF">H4219_001143</name>
</gene>
<dbReference type="Gene3D" id="1.25.40.10">
    <property type="entry name" value="Tetratricopeptide repeat domain"/>
    <property type="match status" value="4"/>
</dbReference>
<evidence type="ECO:0000256" key="10">
    <source>
        <dbReference type="SAM" id="Coils"/>
    </source>
</evidence>
<keyword evidence="6" id="KW-0508">mRNA splicing</keyword>
<sequence>MDSKQVPGGYDVSSRPPKIKNKNPAPVQITAEQLLREIQERRDVKPKEPQQRVMDGEELDEYRQRKRKTFEDAIRFNRLKIGTWLRYAAWEQTQGELQRARSIYERALDVDPRNQTILIKYTEMEMKHRNINLARNLYDRAITILPRVDQFWYRYTYMEELLDNVHGARQIFERWMQWEPEEDAWNAYIKFELRYHEVENAEAIYERLVYVHPKPKNWISWAKFEEEQNHIDRVREIYEMAIEHLGETHIDQKIFIAFAKFECRLQEYERARVIYKYGLDVLPKNKSQGIYDQYTQFEKQYGDTDGIESVITSKRRVKYEADLKEDPKNYDVWIDYLRLEEETGNIAAIRNLYERAVAEYPPIEEKQLWRRYIYLWLFYAVFEESVARDVDRARKVYLACIQNMPHKKFTFSKLWLNYAYFEIRQLNVDTARKALGQAIGMQPKNKTFKGYIELEVQLREFDRVRKLYEKFLEFDSTNCSTWMEYANIEKLLGEIDRARALYEIAIDQEALDMPELIWKSYIDFEVEEEEYARARALYERLLESTSHVKVWVSYAQFETSVPSSGDKADTSSQTARARKVFERAYKHFKESNQKDERVLLLEAWQEFETEYGTSEQIKAVEVKLPKRVKKRRQLENGSWEEYFDYIFPDDQDQKPNLKLLNMAHQWKQKMEAMKKEKQTD</sequence>
<evidence type="ECO:0000256" key="7">
    <source>
        <dbReference type="ARBA" id="ARBA00023242"/>
    </source>
</evidence>
<feature type="repeat" description="TPR" evidence="9">
    <location>
        <begin position="81"/>
        <end position="114"/>
    </location>
</feature>
<dbReference type="Pfam" id="PF23231">
    <property type="entry name" value="HAT_Syf1_CNRKL1_C"/>
    <property type="match status" value="2"/>
</dbReference>
<dbReference type="EMBL" id="JANBPU010000010">
    <property type="protein sequence ID" value="KAJ1920744.1"/>
    <property type="molecule type" value="Genomic_DNA"/>
</dbReference>
<comment type="similarity">
    <text evidence="2">Belongs to the crooked-neck family.</text>
</comment>
<evidence type="ECO:0000256" key="6">
    <source>
        <dbReference type="ARBA" id="ARBA00023187"/>
    </source>
</evidence>
<dbReference type="InterPro" id="IPR019734">
    <property type="entry name" value="TPR_rpt"/>
</dbReference>
<dbReference type="GO" id="GO:0071011">
    <property type="term" value="C:precatalytic spliceosome"/>
    <property type="evidence" value="ECO:0007669"/>
    <property type="project" value="TreeGrafter"/>
</dbReference>
<dbReference type="InterPro" id="IPR003107">
    <property type="entry name" value="HAT"/>
</dbReference>
<dbReference type="Proteomes" id="UP001150538">
    <property type="component" value="Unassembled WGS sequence"/>
</dbReference>
<dbReference type="GO" id="GO:0071014">
    <property type="term" value="C:post-mRNA release spliceosomal complex"/>
    <property type="evidence" value="ECO:0007669"/>
    <property type="project" value="TreeGrafter"/>
</dbReference>
<feature type="region of interest" description="Disordered" evidence="11">
    <location>
        <begin position="39"/>
        <end position="59"/>
    </location>
</feature>
<dbReference type="PANTHER" id="PTHR11246">
    <property type="entry name" value="PRE-MRNA SPLICING FACTOR"/>
    <property type="match status" value="1"/>
</dbReference>
<dbReference type="PANTHER" id="PTHR11246:SF3">
    <property type="entry name" value="CROOKED NECK-LIKE PROTEIN 1"/>
    <property type="match status" value="1"/>
</dbReference>
<comment type="subcellular location">
    <subcellularLocation>
        <location evidence="1">Nucleus</location>
    </subcellularLocation>
</comment>
<reference evidence="13" key="1">
    <citation type="submission" date="2022-07" db="EMBL/GenBank/DDBJ databases">
        <title>Phylogenomic reconstructions and comparative analyses of Kickxellomycotina fungi.</title>
        <authorList>
            <person name="Reynolds N.K."/>
            <person name="Stajich J.E."/>
            <person name="Barry K."/>
            <person name="Grigoriev I.V."/>
            <person name="Crous P."/>
            <person name="Smith M.E."/>
        </authorList>
    </citation>
    <scope>NUCLEOTIDE SEQUENCE</scope>
    <source>
        <strain evidence="13">NBRC 100468</strain>
    </source>
</reference>
<evidence type="ECO:0000256" key="1">
    <source>
        <dbReference type="ARBA" id="ARBA00004123"/>
    </source>
</evidence>
<evidence type="ECO:0000256" key="9">
    <source>
        <dbReference type="PROSITE-ProRule" id="PRU00339"/>
    </source>
</evidence>
<dbReference type="InterPro" id="IPR045075">
    <property type="entry name" value="Syf1-like"/>
</dbReference>
<dbReference type="AlphaFoldDB" id="A0A9W8A7G9"/>